<dbReference type="AlphaFoldDB" id="W9CT96"/>
<keyword evidence="2" id="KW-0496">Mitochondrion</keyword>
<evidence type="ECO:0000313" key="4">
    <source>
        <dbReference type="Proteomes" id="UP000019487"/>
    </source>
</evidence>
<dbReference type="PANTHER" id="PTHR28133:SF1">
    <property type="entry name" value="REQUIRED FOR RESPIRATORY GROWTH PROTEIN 7, MITOCHONDRIAL"/>
    <property type="match status" value="1"/>
</dbReference>
<protein>
    <recommendedName>
        <fullName evidence="5">Restriction endonuclease type IV Mrr domain-containing protein</fullName>
    </recommendedName>
</protein>
<reference evidence="3 4" key="1">
    <citation type="journal article" date="2014" name="Genome Announc.">
        <title>Draft genome sequence of Sclerotinia borealis, a psychrophilic plant pathogenic fungus.</title>
        <authorList>
            <person name="Mardanov A.V."/>
            <person name="Beletsky A.V."/>
            <person name="Kadnikov V.V."/>
            <person name="Ignatov A.N."/>
            <person name="Ravin N.V."/>
        </authorList>
    </citation>
    <scope>NUCLEOTIDE SEQUENCE [LARGE SCALE GENOMIC DNA]</scope>
    <source>
        <strain evidence="4">F-4157</strain>
    </source>
</reference>
<evidence type="ECO:0000256" key="1">
    <source>
        <dbReference type="ARBA" id="ARBA00004173"/>
    </source>
</evidence>
<dbReference type="EMBL" id="AYSA01000024">
    <property type="protein sequence ID" value="ESZ99106.1"/>
    <property type="molecule type" value="Genomic_DNA"/>
</dbReference>
<organism evidence="3 4">
    <name type="scientific">Sclerotinia borealis (strain F-4128)</name>
    <dbReference type="NCBI Taxonomy" id="1432307"/>
    <lineage>
        <taxon>Eukaryota</taxon>
        <taxon>Fungi</taxon>
        <taxon>Dikarya</taxon>
        <taxon>Ascomycota</taxon>
        <taxon>Pezizomycotina</taxon>
        <taxon>Leotiomycetes</taxon>
        <taxon>Helotiales</taxon>
        <taxon>Sclerotiniaceae</taxon>
        <taxon>Sclerotinia</taxon>
    </lineage>
</organism>
<name>W9CT96_SCLBF</name>
<dbReference type="GO" id="GO:0005739">
    <property type="term" value="C:mitochondrion"/>
    <property type="evidence" value="ECO:0007669"/>
    <property type="project" value="UniProtKB-SubCell"/>
</dbReference>
<accession>W9CT96</accession>
<proteinExistence type="predicted"/>
<dbReference type="HOGENOM" id="CLU_802063_0_0_1"/>
<sequence length="346" mass="38419">MFSPRSQLRLFRLGRQSSRRCFANSATATATAPETIIEEVDELTYPDSPRAEHHDLPSFLEYVSRNNMDTSSTTYVGTHYEYTVKQSLERLGMSLKQVGGKSDCGIDLLGTWSLPTALQPLKVLIQCKAFAGKLRPAQARELEGTFVGAPQGWRTTSVLAFLVSQQAATKGVRETLGRSRWPMGYVLCGSDGKIMQMLWNRKAADEGLGGLEVEMQYTGGDRSDLCGVRGLRGAYVYSSLLLHKIRSALRTTIQQLPRSTTPAKQPPRPLQDTFQAIAMCYQVIRLFECGHHSTSLDVPCNKPSKDCGGVFLRQEIEDTKGLCERCQEATEMRGTGTEPEDEGYWS</sequence>
<keyword evidence="4" id="KW-1185">Reference proteome</keyword>
<dbReference type="OrthoDB" id="20734at2759"/>
<dbReference type="Proteomes" id="UP000019487">
    <property type="component" value="Unassembled WGS sequence"/>
</dbReference>
<comment type="caution">
    <text evidence="3">The sequence shown here is derived from an EMBL/GenBank/DDBJ whole genome shotgun (WGS) entry which is preliminary data.</text>
</comment>
<dbReference type="InterPro" id="IPR018828">
    <property type="entry name" value="RRG7"/>
</dbReference>
<evidence type="ECO:0008006" key="5">
    <source>
        <dbReference type="Google" id="ProtNLM"/>
    </source>
</evidence>
<evidence type="ECO:0000313" key="3">
    <source>
        <dbReference type="EMBL" id="ESZ99106.1"/>
    </source>
</evidence>
<dbReference type="PANTHER" id="PTHR28133">
    <property type="entry name" value="REQUIRED FOR RESPIRATORY GROWTH PROTEIN 7, MITOCHONDRIAL"/>
    <property type="match status" value="1"/>
</dbReference>
<gene>
    <name evidence="3" type="ORF">SBOR_0516</name>
</gene>
<dbReference type="Pfam" id="PF10356">
    <property type="entry name" value="RRG7"/>
    <property type="match status" value="2"/>
</dbReference>
<comment type="subcellular location">
    <subcellularLocation>
        <location evidence="1">Mitochondrion</location>
    </subcellularLocation>
</comment>
<evidence type="ECO:0000256" key="2">
    <source>
        <dbReference type="ARBA" id="ARBA00023128"/>
    </source>
</evidence>